<dbReference type="EMBL" id="OAOP01000008">
    <property type="protein sequence ID" value="SNX73957.1"/>
    <property type="molecule type" value="Genomic_DNA"/>
</dbReference>
<dbReference type="Proteomes" id="UP000219546">
    <property type="component" value="Unassembled WGS sequence"/>
</dbReference>
<sequence length="47" mass="5187">MNKGRKRYLFKLVLLGVLLGTAFGFGASVDIAEHGEIRDGEHGEIRD</sequence>
<reference evidence="1 2" key="1">
    <citation type="submission" date="2017-08" db="EMBL/GenBank/DDBJ databases">
        <authorList>
            <person name="de Groot N.N."/>
        </authorList>
    </citation>
    <scope>NUCLEOTIDE SEQUENCE [LARGE SCALE GENOMIC DNA]</scope>
    <source>
        <strain evidence="1 2">JC228</strain>
    </source>
</reference>
<name>A0A285D2A8_9BACI</name>
<gene>
    <name evidence="1" type="ORF">SAMN05877753_10857</name>
</gene>
<evidence type="ECO:0008006" key="3">
    <source>
        <dbReference type="Google" id="ProtNLM"/>
    </source>
</evidence>
<evidence type="ECO:0000313" key="2">
    <source>
        <dbReference type="Proteomes" id="UP000219546"/>
    </source>
</evidence>
<proteinExistence type="predicted"/>
<dbReference type="AlphaFoldDB" id="A0A285D2A8"/>
<protein>
    <recommendedName>
        <fullName evidence="3">Phr family secreted Rap phosphatase inhibitor</fullName>
    </recommendedName>
</protein>
<accession>A0A285D2A8</accession>
<organism evidence="1 2">
    <name type="scientific">Bacillus oleivorans</name>
    <dbReference type="NCBI Taxonomy" id="1448271"/>
    <lineage>
        <taxon>Bacteria</taxon>
        <taxon>Bacillati</taxon>
        <taxon>Bacillota</taxon>
        <taxon>Bacilli</taxon>
        <taxon>Bacillales</taxon>
        <taxon>Bacillaceae</taxon>
        <taxon>Bacillus</taxon>
    </lineage>
</organism>
<keyword evidence="2" id="KW-1185">Reference proteome</keyword>
<evidence type="ECO:0000313" key="1">
    <source>
        <dbReference type="EMBL" id="SNX73957.1"/>
    </source>
</evidence>
<dbReference type="RefSeq" id="WP_179714310.1">
    <property type="nucleotide sequence ID" value="NZ_JBEPMQ010000008.1"/>
</dbReference>